<evidence type="ECO:0000256" key="2">
    <source>
        <dbReference type="SAM" id="Phobius"/>
    </source>
</evidence>
<proteinExistence type="inferred from homology"/>
<evidence type="ECO:0000313" key="5">
    <source>
        <dbReference type="Proteomes" id="UP000319040"/>
    </source>
</evidence>
<dbReference type="AlphaFoldDB" id="A0A521BVK6"/>
<sequence>MYKLIFKPLIDFFLALIAAILLIPVFIAVGIAIKLESKGPAVFKQARLGKNGKIFTVYKFRSMVSDQSRIKKSSTVYENDPRITQVGAFIRKTSIDELPQVFNILKGEMSFIGPRPPVPHYPKKYSDYNEFEKQRFSVKPGISGLAQIRCREIHDWDINIPIDVEYVNNYSFTYDAKLFFASFFTFFKHDNIYTKE</sequence>
<keyword evidence="2" id="KW-0472">Membrane</keyword>
<keyword evidence="2" id="KW-1133">Transmembrane helix</keyword>
<dbReference type="EMBL" id="FXTB01000002">
    <property type="protein sequence ID" value="SMO50450.1"/>
    <property type="molecule type" value="Genomic_DNA"/>
</dbReference>
<dbReference type="GO" id="GO:0016780">
    <property type="term" value="F:phosphotransferase activity, for other substituted phosphate groups"/>
    <property type="evidence" value="ECO:0007669"/>
    <property type="project" value="TreeGrafter"/>
</dbReference>
<organism evidence="4 5">
    <name type="scientific">Saccharicrinis carchari</name>
    <dbReference type="NCBI Taxonomy" id="1168039"/>
    <lineage>
        <taxon>Bacteria</taxon>
        <taxon>Pseudomonadati</taxon>
        <taxon>Bacteroidota</taxon>
        <taxon>Bacteroidia</taxon>
        <taxon>Marinilabiliales</taxon>
        <taxon>Marinilabiliaceae</taxon>
        <taxon>Saccharicrinis</taxon>
    </lineage>
</organism>
<accession>A0A521BVK6</accession>
<dbReference type="InterPro" id="IPR003362">
    <property type="entry name" value="Bact_transf"/>
</dbReference>
<dbReference type="PANTHER" id="PTHR30576:SF20">
    <property type="entry name" value="QUINOVOSAMINEPHOSPHOTRANSFERAE-RELATED"/>
    <property type="match status" value="1"/>
</dbReference>
<feature type="domain" description="Bacterial sugar transferase" evidence="3">
    <location>
        <begin position="7"/>
        <end position="187"/>
    </location>
</feature>
<reference evidence="4 5" key="1">
    <citation type="submission" date="2017-05" db="EMBL/GenBank/DDBJ databases">
        <authorList>
            <person name="Varghese N."/>
            <person name="Submissions S."/>
        </authorList>
    </citation>
    <scope>NUCLEOTIDE SEQUENCE [LARGE SCALE GENOMIC DNA]</scope>
    <source>
        <strain evidence="4 5">DSM 27040</strain>
    </source>
</reference>
<dbReference type="OrthoDB" id="9808602at2"/>
<keyword evidence="2" id="KW-0812">Transmembrane</keyword>
<dbReference type="RefSeq" id="WP_142532371.1">
    <property type="nucleotide sequence ID" value="NZ_FXTB01000002.1"/>
</dbReference>
<evidence type="ECO:0000259" key="3">
    <source>
        <dbReference type="Pfam" id="PF02397"/>
    </source>
</evidence>
<comment type="similarity">
    <text evidence="1">Belongs to the bacterial sugar transferase family.</text>
</comment>
<gene>
    <name evidence="4" type="ORF">SAMN06265379_10250</name>
</gene>
<protein>
    <submittedName>
        <fullName evidence="4">Sugar transferase involved in LPS biosynthesis (Colanic, teichoic acid)</fullName>
    </submittedName>
</protein>
<feature type="transmembrane region" description="Helical" evidence="2">
    <location>
        <begin position="12"/>
        <end position="33"/>
    </location>
</feature>
<dbReference type="Pfam" id="PF02397">
    <property type="entry name" value="Bac_transf"/>
    <property type="match status" value="1"/>
</dbReference>
<name>A0A521BVK6_SACCC</name>
<dbReference type="Proteomes" id="UP000319040">
    <property type="component" value="Unassembled WGS sequence"/>
</dbReference>
<evidence type="ECO:0000256" key="1">
    <source>
        <dbReference type="ARBA" id="ARBA00006464"/>
    </source>
</evidence>
<keyword evidence="4" id="KW-0808">Transferase</keyword>
<evidence type="ECO:0000313" key="4">
    <source>
        <dbReference type="EMBL" id="SMO50450.1"/>
    </source>
</evidence>
<keyword evidence="5" id="KW-1185">Reference proteome</keyword>
<dbReference type="PANTHER" id="PTHR30576">
    <property type="entry name" value="COLANIC BIOSYNTHESIS UDP-GLUCOSE LIPID CARRIER TRANSFERASE"/>
    <property type="match status" value="1"/>
</dbReference>